<keyword evidence="11" id="KW-1185">Reference proteome</keyword>
<dbReference type="EMBL" id="QVQW01000093">
    <property type="protein sequence ID" value="RKU40717.1"/>
    <property type="molecule type" value="Genomic_DNA"/>
</dbReference>
<feature type="compositionally biased region" description="Polar residues" evidence="6">
    <location>
        <begin position="109"/>
        <end position="141"/>
    </location>
</feature>
<feature type="region of interest" description="Disordered" evidence="6">
    <location>
        <begin position="293"/>
        <end position="326"/>
    </location>
</feature>
<feature type="region of interest" description="Disordered" evidence="6">
    <location>
        <begin position="874"/>
        <end position="1028"/>
    </location>
</feature>
<evidence type="ECO:0000313" key="11">
    <source>
        <dbReference type="Proteomes" id="UP000275385"/>
    </source>
</evidence>
<feature type="transmembrane region" description="Helical" evidence="7">
    <location>
        <begin position="602"/>
        <end position="623"/>
    </location>
</feature>
<feature type="transmembrane region" description="Helical" evidence="7">
    <location>
        <begin position="524"/>
        <end position="544"/>
    </location>
</feature>
<feature type="transmembrane region" description="Helical" evidence="7">
    <location>
        <begin position="573"/>
        <end position="590"/>
    </location>
</feature>
<evidence type="ECO:0000256" key="7">
    <source>
        <dbReference type="SAM" id="Phobius"/>
    </source>
</evidence>
<dbReference type="GO" id="GO:0005794">
    <property type="term" value="C:Golgi apparatus"/>
    <property type="evidence" value="ECO:0007669"/>
    <property type="project" value="TreeGrafter"/>
</dbReference>
<name>A0A420XYJ2_9PEZI</name>
<evidence type="ECO:0000259" key="9">
    <source>
        <dbReference type="PROSITE" id="PS51382"/>
    </source>
</evidence>
<dbReference type="AlphaFoldDB" id="A0A420XYJ2"/>
<dbReference type="PROSITE" id="PS51380">
    <property type="entry name" value="EXS"/>
    <property type="match status" value="1"/>
</dbReference>
<dbReference type="STRING" id="177199.A0A420XYJ2"/>
<gene>
    <name evidence="10" type="ORF">DL546_000726</name>
</gene>
<organism evidence="10 11">
    <name type="scientific">Coniochaeta pulveracea</name>
    <dbReference type="NCBI Taxonomy" id="177199"/>
    <lineage>
        <taxon>Eukaryota</taxon>
        <taxon>Fungi</taxon>
        <taxon>Dikarya</taxon>
        <taxon>Ascomycota</taxon>
        <taxon>Pezizomycotina</taxon>
        <taxon>Sordariomycetes</taxon>
        <taxon>Sordariomycetidae</taxon>
        <taxon>Coniochaetales</taxon>
        <taxon>Coniochaetaceae</taxon>
        <taxon>Coniochaeta</taxon>
    </lineage>
</organism>
<feature type="region of interest" description="Disordered" evidence="6">
    <location>
        <begin position="350"/>
        <end position="372"/>
    </location>
</feature>
<dbReference type="OrthoDB" id="9970435at2759"/>
<evidence type="ECO:0000256" key="4">
    <source>
        <dbReference type="ARBA" id="ARBA00022989"/>
    </source>
</evidence>
<keyword evidence="4 7" id="KW-1133">Transmembrane helix</keyword>
<dbReference type="GO" id="GO:0005886">
    <property type="term" value="C:plasma membrane"/>
    <property type="evidence" value="ECO:0007669"/>
    <property type="project" value="TreeGrafter"/>
</dbReference>
<evidence type="ECO:0000256" key="2">
    <source>
        <dbReference type="ARBA" id="ARBA00009665"/>
    </source>
</evidence>
<keyword evidence="5 7" id="KW-0472">Membrane</keyword>
<feature type="compositionally biased region" description="Basic and acidic residues" evidence="6">
    <location>
        <begin position="362"/>
        <end position="372"/>
    </location>
</feature>
<comment type="caution">
    <text evidence="10">The sequence shown here is derived from an EMBL/GenBank/DDBJ whole genome shotgun (WGS) entry which is preliminary data.</text>
</comment>
<feature type="transmembrane region" description="Helical" evidence="7">
    <location>
        <begin position="485"/>
        <end position="504"/>
    </location>
</feature>
<proteinExistence type="inferred from homology"/>
<feature type="compositionally biased region" description="Acidic residues" evidence="6">
    <location>
        <begin position="981"/>
        <end position="999"/>
    </location>
</feature>
<dbReference type="Pfam" id="PF03105">
    <property type="entry name" value="SPX"/>
    <property type="match status" value="1"/>
</dbReference>
<feature type="compositionally biased region" description="Low complexity" evidence="6">
    <location>
        <begin position="904"/>
        <end position="915"/>
    </location>
</feature>
<comment type="similarity">
    <text evidence="2">Belongs to the SYG1 (TC 2.A.94) family.</text>
</comment>
<feature type="region of interest" description="Disordered" evidence="6">
    <location>
        <begin position="40"/>
        <end position="214"/>
    </location>
</feature>
<feature type="compositionally biased region" description="Polar residues" evidence="6">
    <location>
        <begin position="303"/>
        <end position="312"/>
    </location>
</feature>
<dbReference type="GO" id="GO:0006817">
    <property type="term" value="P:phosphate ion transport"/>
    <property type="evidence" value="ECO:0007669"/>
    <property type="project" value="TreeGrafter"/>
</dbReference>
<dbReference type="GO" id="GO:0000822">
    <property type="term" value="F:inositol hexakisphosphate binding"/>
    <property type="evidence" value="ECO:0007669"/>
    <property type="project" value="TreeGrafter"/>
</dbReference>
<dbReference type="PANTHER" id="PTHR10783:SF103">
    <property type="entry name" value="SOLUTE CARRIER FAMILY 53 MEMBER 1"/>
    <property type="match status" value="1"/>
</dbReference>
<sequence>MKFAKELEQELVPEWRALYLNYKAGKKYVKAVARAVHRAHGTPNVGKRGTPRPHTPFDEDAGVFTPASRPADVEERSPLRSSTAPIGRSPHVSNSAPRPVPTRDERSTLADTSGMQYGSFVQTPPDSSPPASFSEGTWNRRNTFELPSPAIKVPSKTEEPPARPTLSNLRSTVGRRALRRSLSISKNDDLAGQRQPPPDLTVSPGGTPMTPRQRLVRLFTTPSQVGRRSSRQSFGMQDFDEVREREKELFAFLDSELDKVETFYKQKEDQAGARLAALREQLHEMRNRRIEEIAEARRRKEQGGTSRTNSASEGAENGKDHHLDPLSWIDPIKDKLFKPGPNSKALAKMARTPLMAPGRSAPENRDYSRRPVDHDVPYRTAKRKLKLALQEFYRGLELLKSYALLNRTAFRKLNKKYDKAVNARPPYRYMNEKVNKTWFVNSDVLDGHITTVEDLYARYFEKGNHKIAAGKLRSFTKRADQSPSAFRSGLLVGVGAVFTVQGLAYGADLLLNSPDPVMRVRTAYLLQIYGGYFLMLYLFALFCLDCRAWTANKINYPFIFELDLREHLDWREVAEFPSFFLLLLGLFMWLNFSRYGASEMYLYYPIILIGVTLLVLFFPAPVFRHKARRWFLYAHWRLFFAGLYPVEFRDFFLGDIYCSLTYAMSNIELFFCLYATHWGNPEQCNSNHSRLLGFFSALPPVWRALQCLRRYYDTRNVFPHLVNCGKYFMTILAAVFLSVYRIDGSNTNLALLITFSTINGIYTSIWDLFMDFSLIQPHARHRFLRDVTALRSKWPYYVVMVLDPILRFAWIFYAIFTHNTQHSTIVSFLVSLAEASRRGMWALLRVENEHCANVSQYRASRDVPLPYHLEPIVQRPSLDADTSTQADGGQLDPGEAHRGVEQLSGGSPSTGRSTGVDMARPPSSAPKTPSMAPEQGTPVDEGTVRRRRADTLGRFSITKMMAEAHRQDFEKKRKPNQLDTANEDDEEEMQSDQEDDDETGSMLEERMEVREAENFVRRGTSGAGSESD</sequence>
<feature type="compositionally biased region" description="Basic and acidic residues" evidence="6">
    <location>
        <begin position="1003"/>
        <end position="1016"/>
    </location>
</feature>
<dbReference type="CDD" id="cd14475">
    <property type="entry name" value="SPX_SYG1_like"/>
    <property type="match status" value="1"/>
</dbReference>
<evidence type="ECO:0000256" key="1">
    <source>
        <dbReference type="ARBA" id="ARBA00004141"/>
    </source>
</evidence>
<evidence type="ECO:0000313" key="10">
    <source>
        <dbReference type="EMBL" id="RKU40717.1"/>
    </source>
</evidence>
<evidence type="ECO:0000256" key="6">
    <source>
        <dbReference type="SAM" id="MobiDB-lite"/>
    </source>
</evidence>
<dbReference type="InterPro" id="IPR004331">
    <property type="entry name" value="SPX_dom"/>
</dbReference>
<feature type="compositionally biased region" description="Basic and acidic residues" evidence="6">
    <location>
        <begin position="293"/>
        <end position="302"/>
    </location>
</feature>
<protein>
    <submittedName>
        <fullName evidence="10">Uncharacterized protein</fullName>
    </submittedName>
</protein>
<reference evidence="10 11" key="1">
    <citation type="submission" date="2018-08" db="EMBL/GenBank/DDBJ databases">
        <title>Draft genome of the lignicolous fungus Coniochaeta pulveracea.</title>
        <authorList>
            <person name="Borstlap C.J."/>
            <person name="De Witt R.N."/>
            <person name="Botha A."/>
            <person name="Volschenk H."/>
        </authorList>
    </citation>
    <scope>NUCLEOTIDE SEQUENCE [LARGE SCALE GENOMIC DNA]</scope>
    <source>
        <strain evidence="10 11">CAB683</strain>
    </source>
</reference>
<dbReference type="Proteomes" id="UP000275385">
    <property type="component" value="Unassembled WGS sequence"/>
</dbReference>
<feature type="compositionally biased region" description="Basic and acidic residues" evidence="6">
    <location>
        <begin position="962"/>
        <end position="971"/>
    </location>
</feature>
<evidence type="ECO:0000259" key="8">
    <source>
        <dbReference type="PROSITE" id="PS51380"/>
    </source>
</evidence>
<dbReference type="PROSITE" id="PS51382">
    <property type="entry name" value="SPX"/>
    <property type="match status" value="1"/>
</dbReference>
<dbReference type="Pfam" id="PF03124">
    <property type="entry name" value="EXS"/>
    <property type="match status" value="1"/>
</dbReference>
<evidence type="ECO:0000256" key="3">
    <source>
        <dbReference type="ARBA" id="ARBA00022692"/>
    </source>
</evidence>
<keyword evidence="3 7" id="KW-0812">Transmembrane</keyword>
<dbReference type="InterPro" id="IPR004342">
    <property type="entry name" value="EXS_C"/>
</dbReference>
<feature type="domain" description="SPX" evidence="9">
    <location>
        <begin position="1"/>
        <end position="431"/>
    </location>
</feature>
<comment type="subcellular location">
    <subcellularLocation>
        <location evidence="1">Membrane</location>
        <topology evidence="1">Multi-pass membrane protein</topology>
    </subcellularLocation>
</comment>
<accession>A0A420XYJ2</accession>
<feature type="transmembrane region" description="Helical" evidence="7">
    <location>
        <begin position="796"/>
        <end position="816"/>
    </location>
</feature>
<evidence type="ECO:0000256" key="5">
    <source>
        <dbReference type="ARBA" id="ARBA00023136"/>
    </source>
</evidence>
<feature type="domain" description="EXS" evidence="8">
    <location>
        <begin position="683"/>
        <end position="877"/>
    </location>
</feature>
<dbReference type="GO" id="GO:0016036">
    <property type="term" value="P:cellular response to phosphate starvation"/>
    <property type="evidence" value="ECO:0007669"/>
    <property type="project" value="TreeGrafter"/>
</dbReference>
<feature type="transmembrane region" description="Helical" evidence="7">
    <location>
        <begin position="717"/>
        <end position="737"/>
    </location>
</feature>
<dbReference type="PANTHER" id="PTHR10783">
    <property type="entry name" value="XENOTROPIC AND POLYTROPIC RETROVIRUS RECEPTOR 1-RELATED"/>
    <property type="match status" value="1"/>
</dbReference>
<feature type="transmembrane region" description="Helical" evidence="7">
    <location>
        <begin position="749"/>
        <end position="775"/>
    </location>
</feature>